<keyword evidence="1" id="KW-0614">Plasmid</keyword>
<proteinExistence type="predicted"/>
<dbReference type="RefSeq" id="WP_275037822.1">
    <property type="nucleotide sequence ID" value="NZ_CP118721.1"/>
</dbReference>
<evidence type="ECO:0000313" key="1">
    <source>
        <dbReference type="EMBL" id="WEA47322.1"/>
    </source>
</evidence>
<accession>A0ABD7X509</accession>
<gene>
    <name evidence="1" type="ORF">PWO00_28515</name>
</gene>
<protein>
    <submittedName>
        <fullName evidence="1">Uncharacterized protein</fullName>
    </submittedName>
</protein>
<sequence>MATTHHQKCLRRANVRRKAGNLSNRLENIALTDRALRNIFDIPTNVEKVGEVMKKAKHGSEITAKYILSRYYRYPRKLLKNMTEADCQKFLNVLGGL</sequence>
<reference evidence="1 2" key="1">
    <citation type="submission" date="2023-02" db="EMBL/GenBank/DDBJ databases">
        <title>Complete genome sequence of Priestia aryabhattai G5MAi6, a methanol-tolerant strain isolated from tap water in Hong Kong.</title>
        <authorList>
            <person name="Leung K.M."/>
            <person name="Lai G.K.K."/>
            <person name="Griffin S.D.J."/>
        </authorList>
    </citation>
    <scope>NUCLEOTIDE SEQUENCE [LARGE SCALE GENOMIC DNA]</scope>
    <source>
        <strain evidence="1 2">G5MAi6</strain>
        <plasmid evidence="1 2">pG5MAi6_3</plasmid>
    </source>
</reference>
<dbReference type="Proteomes" id="UP001220217">
    <property type="component" value="Plasmid pG5MAi6_3"/>
</dbReference>
<organism evidence="1 2">
    <name type="scientific">Priestia aryabhattai</name>
    <name type="common">Bacillus aryabhattai</name>
    <dbReference type="NCBI Taxonomy" id="412384"/>
    <lineage>
        <taxon>Bacteria</taxon>
        <taxon>Bacillati</taxon>
        <taxon>Bacillota</taxon>
        <taxon>Bacilli</taxon>
        <taxon>Bacillales</taxon>
        <taxon>Bacillaceae</taxon>
        <taxon>Priestia</taxon>
    </lineage>
</organism>
<dbReference type="AlphaFoldDB" id="A0ABD7X509"/>
<dbReference type="EMBL" id="CP118721">
    <property type="protein sequence ID" value="WEA47322.1"/>
    <property type="molecule type" value="Genomic_DNA"/>
</dbReference>
<name>A0ABD7X509_PRIAR</name>
<evidence type="ECO:0000313" key="2">
    <source>
        <dbReference type="Proteomes" id="UP001220217"/>
    </source>
</evidence>
<geneLocation type="plasmid" evidence="1 2">
    <name>pG5MAi6_3</name>
</geneLocation>